<accession>A0ACA9YF83</accession>
<gene>
    <name evidence="1" type="ORF">CLIB1444_14S01442</name>
</gene>
<organism evidence="1 2">
    <name type="scientific">[Candida] jaroonii</name>
    <dbReference type="NCBI Taxonomy" id="467808"/>
    <lineage>
        <taxon>Eukaryota</taxon>
        <taxon>Fungi</taxon>
        <taxon>Dikarya</taxon>
        <taxon>Ascomycota</taxon>
        <taxon>Saccharomycotina</taxon>
        <taxon>Pichiomycetes</taxon>
        <taxon>Debaryomycetaceae</taxon>
        <taxon>Yamadazyma</taxon>
    </lineage>
</organism>
<name>A0ACA9YF83_9ASCO</name>
<proteinExistence type="predicted"/>
<evidence type="ECO:0000313" key="2">
    <source>
        <dbReference type="Proteomes" id="UP001152531"/>
    </source>
</evidence>
<keyword evidence="2" id="KW-1185">Reference proteome</keyword>
<evidence type="ECO:0000313" key="1">
    <source>
        <dbReference type="EMBL" id="CAH6723320.1"/>
    </source>
</evidence>
<comment type="caution">
    <text evidence="1">The sequence shown here is derived from an EMBL/GenBank/DDBJ whole genome shotgun (WGS) entry which is preliminary data.</text>
</comment>
<protein>
    <submittedName>
        <fullName evidence="1">Uncharacterized protein</fullName>
    </submittedName>
</protein>
<reference evidence="1" key="1">
    <citation type="submission" date="2022-06" db="EMBL/GenBank/DDBJ databases">
        <authorList>
            <person name="Legras J.-L."/>
            <person name="Devillers H."/>
            <person name="Grondin C."/>
        </authorList>
    </citation>
    <scope>NUCLEOTIDE SEQUENCE</scope>
    <source>
        <strain evidence="1">CLIB 1444</strain>
    </source>
</reference>
<dbReference type="Proteomes" id="UP001152531">
    <property type="component" value="Unassembled WGS sequence"/>
</dbReference>
<dbReference type="EMBL" id="CALSDN010000014">
    <property type="protein sequence ID" value="CAH6723320.1"/>
    <property type="molecule type" value="Genomic_DNA"/>
</dbReference>
<sequence>MSTITLSKESHKNPEKFRIKYEDADAVLGPKKVIKKDESLPVKESYSKVTIIGAGFGGITTALSIIKNLGCDFKIFEKHDDLGGTWYANTYPGCASDIPAIWYSIFDEMVTNWSDSRPPQYEMQEYMQEIVKKYKLKESCYLSTQVVEARYMEKSAEWQVESWDLKTGQKITHRSKILVNCSGGLVVPNVFKPKGMETFKGNYMHSAIWDHSVDFKGKQVIVVGNGCSAAQVVPALLDYEPKSIVQTIRSQHYIFPPHPKFLYFLYWLLGWNRIGLVMVRWLVAVVAESRYPMFAGNGIINRIMRWVNTRASLRYMKKTIPEKYHDIVIPKFKIGCKRLIFDYYYAPALRDKRIDVKLDEITEVKPHSVVLKSGIELPADIIVACTGYNITQSMNPYHIIGRDGFDLNQTWKEEGQSAYETILVKKCPNFFMVPGPNSATGHSSVVLAIENCAKYFSLVAPKILNGEIKSLEVKSEKYEEWFSTTQDLLRKSVFGTAFGGCVSWYSNDKVNPTAYPYSQITYFRRMRNVKWQDFNIER</sequence>